<keyword evidence="3" id="KW-1185">Reference proteome</keyword>
<dbReference type="RefSeq" id="WP_308949455.1">
    <property type="nucleotide sequence ID" value="NZ_JARXHW010000012.1"/>
</dbReference>
<proteinExistence type="predicted"/>
<sequence length="227" mass="25584">MIRRISFTFLLVVAFSSVGMTQQPIQSAEFSTLAWSRTIKDLHYQGVDGELVKMWIPNGSPSKVYEYRGTFPVQFFRIIGTDDAGKPIKELAAEYMPAGRLQEQLLIFIADPASEQNRYRLLPFRFSKDEAQENTYRFINLSDFPVFVKFGSERFSVAKHSEKSMTTGITASGGQSIAMAIQVSEQPNDLKLAYSSSWSVRSGRSALVFVTTEPSADDKIAIKKLYY</sequence>
<reference evidence="2 3" key="1">
    <citation type="submission" date="2023-04" db="EMBL/GenBank/DDBJ databases">
        <title>A novel bacteria isolated from coastal sediment.</title>
        <authorList>
            <person name="Liu X.-J."/>
            <person name="Du Z.-J."/>
        </authorList>
    </citation>
    <scope>NUCLEOTIDE SEQUENCE [LARGE SCALE GENOMIC DNA]</scope>
    <source>
        <strain evidence="2 3">SDUM461003</strain>
    </source>
</reference>
<evidence type="ECO:0000313" key="2">
    <source>
        <dbReference type="EMBL" id="MDQ8207321.1"/>
    </source>
</evidence>
<dbReference type="EMBL" id="JARXHW010000012">
    <property type="protein sequence ID" value="MDQ8207321.1"/>
    <property type="molecule type" value="Genomic_DNA"/>
</dbReference>
<feature type="signal peptide" evidence="1">
    <location>
        <begin position="1"/>
        <end position="21"/>
    </location>
</feature>
<organism evidence="2 3">
    <name type="scientific">Thalassobacterium maritimum</name>
    <dbReference type="NCBI Taxonomy" id="3041265"/>
    <lineage>
        <taxon>Bacteria</taxon>
        <taxon>Pseudomonadati</taxon>
        <taxon>Verrucomicrobiota</taxon>
        <taxon>Opitutia</taxon>
        <taxon>Puniceicoccales</taxon>
        <taxon>Coraliomargaritaceae</taxon>
        <taxon>Thalassobacterium</taxon>
    </lineage>
</organism>
<name>A0ABU1ATB3_9BACT</name>
<accession>A0ABU1ATB3</accession>
<gene>
    <name evidence="2" type="ORF">QEH52_07365</name>
</gene>
<evidence type="ECO:0000313" key="3">
    <source>
        <dbReference type="Proteomes" id="UP001225316"/>
    </source>
</evidence>
<keyword evidence="1" id="KW-0732">Signal</keyword>
<comment type="caution">
    <text evidence="2">The sequence shown here is derived from an EMBL/GenBank/DDBJ whole genome shotgun (WGS) entry which is preliminary data.</text>
</comment>
<feature type="chain" id="PRO_5046706736" evidence="1">
    <location>
        <begin position="22"/>
        <end position="227"/>
    </location>
</feature>
<protein>
    <submittedName>
        <fullName evidence="2">Uncharacterized protein</fullName>
    </submittedName>
</protein>
<evidence type="ECO:0000256" key="1">
    <source>
        <dbReference type="SAM" id="SignalP"/>
    </source>
</evidence>
<dbReference type="Proteomes" id="UP001225316">
    <property type="component" value="Unassembled WGS sequence"/>
</dbReference>